<accession>A0A4Y7RR71</accession>
<dbReference type="InterPro" id="IPR002068">
    <property type="entry name" value="A-crystallin/Hsp20_dom"/>
</dbReference>
<dbReference type="InterPro" id="IPR008978">
    <property type="entry name" value="HSP20-like_chaperone"/>
</dbReference>
<dbReference type="AlphaFoldDB" id="A0A4Y7RR71"/>
<evidence type="ECO:0000313" key="4">
    <source>
        <dbReference type="EMBL" id="TEB11182.1"/>
    </source>
</evidence>
<evidence type="ECO:0000313" key="5">
    <source>
        <dbReference type="Proteomes" id="UP000297597"/>
    </source>
</evidence>
<dbReference type="Proteomes" id="UP000297597">
    <property type="component" value="Unassembled WGS sequence"/>
</dbReference>
<comment type="caution">
    <text evidence="4">The sequence shown here is derived from an EMBL/GenBank/DDBJ whole genome shotgun (WGS) entry which is preliminary data.</text>
</comment>
<dbReference type="InterPro" id="IPR031107">
    <property type="entry name" value="Small_HSP"/>
</dbReference>
<dbReference type="Pfam" id="PF00011">
    <property type="entry name" value="HSP20"/>
    <property type="match status" value="1"/>
</dbReference>
<evidence type="ECO:0000256" key="1">
    <source>
        <dbReference type="PROSITE-ProRule" id="PRU00285"/>
    </source>
</evidence>
<dbReference type="RefSeq" id="WP_134213726.1">
    <property type="nucleotide sequence ID" value="NZ_QFFZ01000017.1"/>
</dbReference>
<dbReference type="PROSITE" id="PS01031">
    <property type="entry name" value="SHSP"/>
    <property type="match status" value="1"/>
</dbReference>
<dbReference type="OrthoDB" id="9811615at2"/>
<proteinExistence type="inferred from homology"/>
<keyword evidence="5" id="KW-1185">Reference proteome</keyword>
<name>A0A4Y7RR71_9FIRM</name>
<evidence type="ECO:0000256" key="2">
    <source>
        <dbReference type="RuleBase" id="RU003616"/>
    </source>
</evidence>
<reference evidence="4 5" key="1">
    <citation type="journal article" date="2018" name="Environ. Microbiol.">
        <title>Novel energy conservation strategies and behaviour of Pelotomaculum schinkii driving syntrophic propionate catabolism.</title>
        <authorList>
            <person name="Hidalgo-Ahumada C.A.P."/>
            <person name="Nobu M.K."/>
            <person name="Narihiro T."/>
            <person name="Tamaki H."/>
            <person name="Liu W.T."/>
            <person name="Kamagata Y."/>
            <person name="Stams A.J.M."/>
            <person name="Imachi H."/>
            <person name="Sousa D.Z."/>
        </authorList>
    </citation>
    <scope>NUCLEOTIDE SEQUENCE [LARGE SCALE GENOMIC DNA]</scope>
    <source>
        <strain evidence="4 5">MGP</strain>
    </source>
</reference>
<dbReference type="PANTHER" id="PTHR11527">
    <property type="entry name" value="HEAT-SHOCK PROTEIN 20 FAMILY MEMBER"/>
    <property type="match status" value="1"/>
</dbReference>
<dbReference type="Gene3D" id="2.60.40.790">
    <property type="match status" value="1"/>
</dbReference>
<sequence length="147" mass="16881">MALVRWDPFRELAGLQNSIARLFDENVRYLRFPEGATGQFAFPVDIKDTPEAVQIRAELPGMNKEDIKINLNDNILTIQGERKKEEKEEGTNFIRIERSYGSFSRSFTIDIPVKQNEIKASYQEGVLEIILPKEAPAKQENINIKID</sequence>
<feature type="domain" description="SHSP" evidence="3">
    <location>
        <begin position="35"/>
        <end position="147"/>
    </location>
</feature>
<organism evidence="4 5">
    <name type="scientific">Pelotomaculum propionicicum</name>
    <dbReference type="NCBI Taxonomy" id="258475"/>
    <lineage>
        <taxon>Bacteria</taxon>
        <taxon>Bacillati</taxon>
        <taxon>Bacillota</taxon>
        <taxon>Clostridia</taxon>
        <taxon>Eubacteriales</taxon>
        <taxon>Desulfotomaculaceae</taxon>
        <taxon>Pelotomaculum</taxon>
    </lineage>
</organism>
<comment type="similarity">
    <text evidence="1 2">Belongs to the small heat shock protein (HSP20) family.</text>
</comment>
<dbReference type="EMBL" id="QFFZ01000017">
    <property type="protein sequence ID" value="TEB11182.1"/>
    <property type="molecule type" value="Genomic_DNA"/>
</dbReference>
<protein>
    <submittedName>
        <fullName evidence="4">18 kDa heat shock protein</fullName>
    </submittedName>
</protein>
<dbReference type="CDD" id="cd06471">
    <property type="entry name" value="ACD_LpsHSP_like"/>
    <property type="match status" value="1"/>
</dbReference>
<dbReference type="SUPFAM" id="SSF49764">
    <property type="entry name" value="HSP20-like chaperones"/>
    <property type="match status" value="1"/>
</dbReference>
<gene>
    <name evidence="4" type="ORF">Pmgp_01878</name>
</gene>
<keyword evidence="4" id="KW-0346">Stress response</keyword>
<evidence type="ECO:0000259" key="3">
    <source>
        <dbReference type="PROSITE" id="PS01031"/>
    </source>
</evidence>